<keyword evidence="3" id="KW-1185">Reference proteome</keyword>
<dbReference type="AlphaFoldDB" id="A0AAE0HLE7"/>
<dbReference type="Proteomes" id="UP001278766">
    <property type="component" value="Unassembled WGS sequence"/>
</dbReference>
<evidence type="ECO:0000313" key="2">
    <source>
        <dbReference type="EMBL" id="KAK3298718.1"/>
    </source>
</evidence>
<dbReference type="PANTHER" id="PTHR42080:SF1">
    <property type="entry name" value="SRR1-LIKE DOMAIN-CONTAINING PROTEIN"/>
    <property type="match status" value="1"/>
</dbReference>
<evidence type="ECO:0000313" key="3">
    <source>
        <dbReference type="Proteomes" id="UP001278766"/>
    </source>
</evidence>
<dbReference type="RefSeq" id="XP_062662232.1">
    <property type="nucleotide sequence ID" value="XM_062803112.1"/>
</dbReference>
<accession>A0AAE0HLE7</accession>
<dbReference type="EMBL" id="JAUEPN010000002">
    <property type="protein sequence ID" value="KAK3298718.1"/>
    <property type="molecule type" value="Genomic_DNA"/>
</dbReference>
<dbReference type="GeneID" id="87840060"/>
<protein>
    <recommendedName>
        <fullName evidence="1">SRR1-like domain-containing protein</fullName>
    </recommendedName>
</protein>
<evidence type="ECO:0000259" key="1">
    <source>
        <dbReference type="Pfam" id="PF07985"/>
    </source>
</evidence>
<reference evidence="2" key="1">
    <citation type="journal article" date="2023" name="Mol. Phylogenet. Evol.">
        <title>Genome-scale phylogeny and comparative genomics of the fungal order Sordariales.</title>
        <authorList>
            <person name="Hensen N."/>
            <person name="Bonometti L."/>
            <person name="Westerberg I."/>
            <person name="Brannstrom I.O."/>
            <person name="Guillou S."/>
            <person name="Cros-Aarteil S."/>
            <person name="Calhoun S."/>
            <person name="Haridas S."/>
            <person name="Kuo A."/>
            <person name="Mondo S."/>
            <person name="Pangilinan J."/>
            <person name="Riley R."/>
            <person name="LaButti K."/>
            <person name="Andreopoulos B."/>
            <person name="Lipzen A."/>
            <person name="Chen C."/>
            <person name="Yan M."/>
            <person name="Daum C."/>
            <person name="Ng V."/>
            <person name="Clum A."/>
            <person name="Steindorff A."/>
            <person name="Ohm R.A."/>
            <person name="Martin F."/>
            <person name="Silar P."/>
            <person name="Natvig D.O."/>
            <person name="Lalanne C."/>
            <person name="Gautier V."/>
            <person name="Ament-Velasquez S.L."/>
            <person name="Kruys A."/>
            <person name="Hutchinson M.I."/>
            <person name="Powell A.J."/>
            <person name="Barry K."/>
            <person name="Miller A.N."/>
            <person name="Grigoriev I.V."/>
            <person name="Debuchy R."/>
            <person name="Gladieux P."/>
            <person name="Hiltunen Thoren M."/>
            <person name="Johannesson H."/>
        </authorList>
    </citation>
    <scope>NUCLEOTIDE SEQUENCE</scope>
    <source>
        <strain evidence="2">CBS 168.71</strain>
    </source>
</reference>
<proteinExistence type="predicted"/>
<dbReference type="Pfam" id="PF07985">
    <property type="entry name" value="SRR1"/>
    <property type="match status" value="1"/>
</dbReference>
<organism evidence="2 3">
    <name type="scientific">Chaetomium fimeti</name>
    <dbReference type="NCBI Taxonomy" id="1854472"/>
    <lineage>
        <taxon>Eukaryota</taxon>
        <taxon>Fungi</taxon>
        <taxon>Dikarya</taxon>
        <taxon>Ascomycota</taxon>
        <taxon>Pezizomycotina</taxon>
        <taxon>Sordariomycetes</taxon>
        <taxon>Sordariomycetidae</taxon>
        <taxon>Sordariales</taxon>
        <taxon>Chaetomiaceae</taxon>
        <taxon>Chaetomium</taxon>
    </lineage>
</organism>
<dbReference type="InterPro" id="IPR012942">
    <property type="entry name" value="SRR1-like"/>
</dbReference>
<reference evidence="2" key="2">
    <citation type="submission" date="2023-06" db="EMBL/GenBank/DDBJ databases">
        <authorList>
            <consortium name="Lawrence Berkeley National Laboratory"/>
            <person name="Haridas S."/>
            <person name="Hensen N."/>
            <person name="Bonometti L."/>
            <person name="Westerberg I."/>
            <person name="Brannstrom I.O."/>
            <person name="Guillou S."/>
            <person name="Cros-Aarteil S."/>
            <person name="Calhoun S."/>
            <person name="Kuo A."/>
            <person name="Mondo S."/>
            <person name="Pangilinan J."/>
            <person name="Riley R."/>
            <person name="Labutti K."/>
            <person name="Andreopoulos B."/>
            <person name="Lipzen A."/>
            <person name="Chen C."/>
            <person name="Yanf M."/>
            <person name="Daum C."/>
            <person name="Ng V."/>
            <person name="Clum A."/>
            <person name="Steindorff A."/>
            <person name="Ohm R."/>
            <person name="Martin F."/>
            <person name="Silar P."/>
            <person name="Natvig D."/>
            <person name="Lalanne C."/>
            <person name="Gautier V."/>
            <person name="Ament-Velasquez S.L."/>
            <person name="Kruys A."/>
            <person name="Hutchinson M.I."/>
            <person name="Powell A.J."/>
            <person name="Barry K."/>
            <person name="Miller A.N."/>
            <person name="Grigoriev I.V."/>
            <person name="Debuchy R."/>
            <person name="Gladieux P."/>
            <person name="Thoren M.H."/>
            <person name="Johannesson H."/>
        </authorList>
    </citation>
    <scope>NUCLEOTIDE SEQUENCE</scope>
    <source>
        <strain evidence="2">CBS 168.71</strain>
    </source>
</reference>
<feature type="domain" description="SRR1-like" evidence="1">
    <location>
        <begin position="129"/>
        <end position="274"/>
    </location>
</feature>
<dbReference type="PANTHER" id="PTHR42080">
    <property type="entry name" value="SRR1 DOMAIN-CONTAINING PROTEIN"/>
    <property type="match status" value="1"/>
</dbReference>
<name>A0AAE0HLE7_9PEZI</name>
<comment type="caution">
    <text evidence="2">The sequence shown here is derived from an EMBL/GenBank/DDBJ whole genome shotgun (WGS) entry which is preliminary data.</text>
</comment>
<sequence>MTAPEHQHQQQATTTFIILQHPTLSTCPCHPRPHTPSSKSSTTRQVQHFVVIMAGQDDGEWSQVKRRGGRLRNIPAPTNEAADSLVDGIRPNPKPELSVNDLWKYHESVNQDSQSTEWWEQVRQLLDSILTKPGRPAITRAVFLGPGPYEPSNGSSVARRTAHMQTAAFSYVVDHLKSHNGPDIQCVVQEPRFTQTDKEFCAKLGLEAVESPNGFSLVNESTLLFGIHMELEIYNRAMAIPPAIYVGASLEEWEKVVDHGSETEGPLAAYSKMEKSYDRYAFPDLDYMFSSTVMYCRRGET</sequence>
<gene>
    <name evidence="2" type="ORF">B0H64DRAFT_385911</name>
</gene>